<keyword evidence="9" id="KW-1185">Reference proteome</keyword>
<dbReference type="EMBL" id="JBJUIK010000017">
    <property type="protein sequence ID" value="KAL3498295.1"/>
    <property type="molecule type" value="Genomic_DNA"/>
</dbReference>
<dbReference type="SUPFAM" id="SSF50891">
    <property type="entry name" value="Cyclophilin-like"/>
    <property type="match status" value="1"/>
</dbReference>
<dbReference type="Proteomes" id="UP001630127">
    <property type="component" value="Unassembled WGS sequence"/>
</dbReference>
<dbReference type="InterPro" id="IPR002130">
    <property type="entry name" value="Cyclophilin-type_PPIase_dom"/>
</dbReference>
<keyword evidence="4" id="KW-0697">Rotamase</keyword>
<evidence type="ECO:0000256" key="2">
    <source>
        <dbReference type="ARBA" id="ARBA00007365"/>
    </source>
</evidence>
<dbReference type="EC" id="5.2.1.8" evidence="3"/>
<dbReference type="PROSITE" id="PS50072">
    <property type="entry name" value="CSA_PPIASE_2"/>
    <property type="match status" value="1"/>
</dbReference>
<reference evidence="8 9" key="1">
    <citation type="submission" date="2024-11" db="EMBL/GenBank/DDBJ databases">
        <title>A near-complete genome assembly of Cinchona calisaya.</title>
        <authorList>
            <person name="Lian D.C."/>
            <person name="Zhao X.W."/>
            <person name="Wei L."/>
        </authorList>
    </citation>
    <scope>NUCLEOTIDE SEQUENCE [LARGE SCALE GENOMIC DNA]</scope>
    <source>
        <tissue evidence="8">Nenye</tissue>
    </source>
</reference>
<proteinExistence type="inferred from homology"/>
<feature type="compositionally biased region" description="Acidic residues" evidence="6">
    <location>
        <begin position="226"/>
        <end position="243"/>
    </location>
</feature>
<comment type="caution">
    <text evidence="8">The sequence shown here is derived from an EMBL/GenBank/DDBJ whole genome shotgun (WGS) entry which is preliminary data.</text>
</comment>
<dbReference type="GO" id="GO:0003755">
    <property type="term" value="F:peptidyl-prolyl cis-trans isomerase activity"/>
    <property type="evidence" value="ECO:0007669"/>
    <property type="project" value="UniProtKB-KW"/>
</dbReference>
<evidence type="ECO:0000256" key="5">
    <source>
        <dbReference type="ARBA" id="ARBA00023235"/>
    </source>
</evidence>
<feature type="compositionally biased region" description="Low complexity" evidence="6">
    <location>
        <begin position="751"/>
        <end position="768"/>
    </location>
</feature>
<feature type="compositionally biased region" description="Basic and acidic residues" evidence="6">
    <location>
        <begin position="378"/>
        <end position="398"/>
    </location>
</feature>
<feature type="compositionally biased region" description="Low complexity" evidence="6">
    <location>
        <begin position="732"/>
        <end position="743"/>
    </location>
</feature>
<feature type="compositionally biased region" description="Basic and acidic residues" evidence="6">
    <location>
        <begin position="308"/>
        <end position="327"/>
    </location>
</feature>
<feature type="compositionally biased region" description="Low complexity" evidence="6">
    <location>
        <begin position="331"/>
        <end position="341"/>
    </location>
</feature>
<name>A0ABD2XXS6_9GENT</name>
<evidence type="ECO:0000256" key="4">
    <source>
        <dbReference type="ARBA" id="ARBA00023110"/>
    </source>
</evidence>
<dbReference type="PANTHER" id="PTHR11071:SF561">
    <property type="entry name" value="PEPTIDYL-PROLYL CIS-TRANS ISOMERASE D-RELATED"/>
    <property type="match status" value="1"/>
</dbReference>
<dbReference type="PANTHER" id="PTHR11071">
    <property type="entry name" value="PEPTIDYL-PROLYL CIS-TRANS ISOMERASE"/>
    <property type="match status" value="1"/>
</dbReference>
<feature type="compositionally biased region" description="Polar residues" evidence="6">
    <location>
        <begin position="297"/>
        <end position="307"/>
    </location>
</feature>
<evidence type="ECO:0000259" key="7">
    <source>
        <dbReference type="PROSITE" id="PS50072"/>
    </source>
</evidence>
<sequence length="801" mass="90361">MSKHKPLVFLDVSIDGDPFERMIFELFIDVAPKTAENFRALCTGEKGESSRARRPLHYKGTFFHGIIKGSMAKAGDLLRQDGNYGESIYGEKFPDESPKLKHDGPGILSMAIADRDERGSLFILTFKAAHHLDRKCVVFGKLVHGYEVLKKIDNVGDEDGRPSVMVKIINCGELLGERKKLHNLKLGKDASTVTNSHEVQRKGKHMKSSKERRKKRMRHHSSESDSSSDEETESTESDSESDSYESTSTDDSSSSDDRRRKRKRSRRGKHRHGKKDRRREKRRKKRDKKSKRKTRRASYSLSGSENEGGSKDTKGDAQMDRNPKNLAERNVSPSVVEVEPASVREKRGESTDMFEREEGEFPQENGDPRSNGIGVENRSQKTADKEPDIVDDYPDKSRSRSISPKRTSKSMNISPKRSSSRSQSVSYKRSQSRSRSVSGIPRRESQRSRSITPVRSASSRSPARSISRSPVRAKRVTSVSPSSPVRARTQKSSSRSSSASPPRSPPRLSSRKPLWKSASRSPARSSQRNLSRSPVRPRRSVSRSALRQSQRSVSRGSGRAPSRRSRSRSSGKAPSRNTRRSYSRSPRGGSRRVRSPVSDHGRSSSRSPSVDGSSRRIRRGRGFSEQYSYARRYRSRSPNRSPVRSYRYGGRSDRDRYPSYRRSPRHYRSPPRGRTPPRYRGSRPRSRSVSRSPIPIRYGRRYSRSPVRSWSPVDRYRGSPRADRQRSHSRSRSPSESHGSPRAVRQRSPSRSRSPSESSLSLASQSPKRVSHKKSRSSSGSPPGKPGLVSYGDGSPDSGRD</sequence>
<evidence type="ECO:0000313" key="9">
    <source>
        <dbReference type="Proteomes" id="UP001630127"/>
    </source>
</evidence>
<feature type="compositionally biased region" description="Basic and acidic residues" evidence="6">
    <location>
        <begin position="342"/>
        <end position="356"/>
    </location>
</feature>
<dbReference type="PRINTS" id="PR00153">
    <property type="entry name" value="CSAPPISMRASE"/>
</dbReference>
<comment type="catalytic activity">
    <reaction evidence="1">
        <text>[protein]-peptidylproline (omega=180) = [protein]-peptidylproline (omega=0)</text>
        <dbReference type="Rhea" id="RHEA:16237"/>
        <dbReference type="Rhea" id="RHEA-COMP:10747"/>
        <dbReference type="Rhea" id="RHEA-COMP:10748"/>
        <dbReference type="ChEBI" id="CHEBI:83833"/>
        <dbReference type="ChEBI" id="CHEBI:83834"/>
        <dbReference type="EC" id="5.2.1.8"/>
    </reaction>
</comment>
<dbReference type="InterPro" id="IPR029000">
    <property type="entry name" value="Cyclophilin-like_dom_sf"/>
</dbReference>
<feature type="compositionally biased region" description="Low complexity" evidence="6">
    <location>
        <begin position="517"/>
        <end position="534"/>
    </location>
</feature>
<feature type="domain" description="PPIase cyclophilin-type" evidence="7">
    <location>
        <begin position="9"/>
        <end position="173"/>
    </location>
</feature>
<organism evidence="8 9">
    <name type="scientific">Cinchona calisaya</name>
    <dbReference type="NCBI Taxonomy" id="153742"/>
    <lineage>
        <taxon>Eukaryota</taxon>
        <taxon>Viridiplantae</taxon>
        <taxon>Streptophyta</taxon>
        <taxon>Embryophyta</taxon>
        <taxon>Tracheophyta</taxon>
        <taxon>Spermatophyta</taxon>
        <taxon>Magnoliopsida</taxon>
        <taxon>eudicotyledons</taxon>
        <taxon>Gunneridae</taxon>
        <taxon>Pentapetalae</taxon>
        <taxon>asterids</taxon>
        <taxon>lamiids</taxon>
        <taxon>Gentianales</taxon>
        <taxon>Rubiaceae</taxon>
        <taxon>Cinchonoideae</taxon>
        <taxon>Cinchoneae</taxon>
        <taxon>Cinchona</taxon>
    </lineage>
</organism>
<dbReference type="FunFam" id="2.40.100.10:FF:000022">
    <property type="entry name" value="Peptidyl-prolyl cis-trans isomerase CYP95"/>
    <property type="match status" value="1"/>
</dbReference>
<feature type="compositionally biased region" description="Low complexity" evidence="6">
    <location>
        <begin position="542"/>
        <end position="560"/>
    </location>
</feature>
<gene>
    <name evidence="8" type="ORF">ACH5RR_041027</name>
</gene>
<protein>
    <recommendedName>
        <fullName evidence="3">peptidylprolyl isomerase</fullName>
        <ecNumber evidence="3">5.2.1.8</ecNumber>
    </recommendedName>
</protein>
<keyword evidence="5" id="KW-0413">Isomerase</keyword>
<feature type="compositionally biased region" description="Low complexity" evidence="6">
    <location>
        <begin position="777"/>
        <end position="790"/>
    </location>
</feature>
<evidence type="ECO:0000256" key="3">
    <source>
        <dbReference type="ARBA" id="ARBA00013194"/>
    </source>
</evidence>
<feature type="compositionally biased region" description="Low complexity" evidence="6">
    <location>
        <begin position="492"/>
        <end position="501"/>
    </location>
</feature>
<feature type="compositionally biased region" description="Low complexity" evidence="6">
    <location>
        <begin position="414"/>
        <end position="438"/>
    </location>
</feature>
<feature type="compositionally biased region" description="Basic residues" evidence="6">
    <location>
        <begin position="202"/>
        <end position="219"/>
    </location>
</feature>
<feature type="compositionally biased region" description="Basic and acidic residues" evidence="6">
    <location>
        <begin position="714"/>
        <end position="726"/>
    </location>
</feature>
<dbReference type="Gene3D" id="2.40.100.10">
    <property type="entry name" value="Cyclophilin-like"/>
    <property type="match status" value="1"/>
</dbReference>
<feature type="compositionally biased region" description="Polar residues" evidence="6">
    <location>
        <begin position="400"/>
        <end position="413"/>
    </location>
</feature>
<feature type="region of interest" description="Disordered" evidence="6">
    <location>
        <begin position="186"/>
        <end position="801"/>
    </location>
</feature>
<feature type="compositionally biased region" description="Low complexity" evidence="6">
    <location>
        <begin position="638"/>
        <end position="649"/>
    </location>
</feature>
<feature type="compositionally biased region" description="Basic residues" evidence="6">
    <location>
        <begin position="662"/>
        <end position="688"/>
    </location>
</feature>
<dbReference type="Pfam" id="PF00160">
    <property type="entry name" value="Pro_isomerase"/>
    <property type="match status" value="1"/>
</dbReference>
<dbReference type="AlphaFoldDB" id="A0ABD2XXS6"/>
<comment type="similarity">
    <text evidence="2">Belongs to the cyclophilin-type PPIase family.</text>
</comment>
<accession>A0ABD2XXS6</accession>
<feature type="compositionally biased region" description="Low complexity" evidence="6">
    <location>
        <begin position="453"/>
        <end position="470"/>
    </location>
</feature>
<evidence type="ECO:0000256" key="1">
    <source>
        <dbReference type="ARBA" id="ARBA00000971"/>
    </source>
</evidence>
<evidence type="ECO:0000313" key="8">
    <source>
        <dbReference type="EMBL" id="KAL3498295.1"/>
    </source>
</evidence>
<feature type="compositionally biased region" description="Basic residues" evidence="6">
    <location>
        <begin position="259"/>
        <end position="296"/>
    </location>
</feature>
<evidence type="ECO:0000256" key="6">
    <source>
        <dbReference type="SAM" id="MobiDB-lite"/>
    </source>
</evidence>